<dbReference type="RefSeq" id="WP_064551767.1">
    <property type="nucleotide sequence ID" value="NZ_LXMA01000023.1"/>
</dbReference>
<evidence type="ECO:0000313" key="3">
    <source>
        <dbReference type="Proteomes" id="UP000078290"/>
    </source>
</evidence>
<sequence>MVRLLMKKMLHVKREYDITIFQTPSFGQTKGYRQVYRLTISAANHHQALSHIYRMFNVPDLLPKDYQARFMSTGDIVFIDEGLNGQAYYKLCPEGWQKISRIHIS</sequence>
<evidence type="ECO:0000259" key="1">
    <source>
        <dbReference type="Pfam" id="PF14191"/>
    </source>
</evidence>
<dbReference type="EMBL" id="LXMA01000023">
    <property type="protein sequence ID" value="OAT72799.1"/>
    <property type="molecule type" value="Genomic_DNA"/>
</dbReference>
<protein>
    <recommendedName>
        <fullName evidence="1">YodL-like domain-containing protein</fullName>
    </recommendedName>
</protein>
<organism evidence="2 3">
    <name type="scientific">Parageobacillus thermoglucosidasius</name>
    <name type="common">Geobacillus thermoglucosidasius</name>
    <dbReference type="NCBI Taxonomy" id="1426"/>
    <lineage>
        <taxon>Bacteria</taxon>
        <taxon>Bacillati</taxon>
        <taxon>Bacillota</taxon>
        <taxon>Bacilli</taxon>
        <taxon>Bacillales</taxon>
        <taxon>Anoxybacillaceae</taxon>
        <taxon>Parageobacillus</taxon>
    </lineage>
</organism>
<dbReference type="AlphaFoldDB" id="A0A1B7KS37"/>
<dbReference type="InterPro" id="IPR025923">
    <property type="entry name" value="YodL-like_dom"/>
</dbReference>
<feature type="domain" description="YodL-like" evidence="1">
    <location>
        <begin position="29"/>
        <end position="89"/>
    </location>
</feature>
<dbReference type="OrthoDB" id="2894333at2"/>
<dbReference type="Pfam" id="PF14191">
    <property type="entry name" value="YodL"/>
    <property type="match status" value="1"/>
</dbReference>
<evidence type="ECO:0000313" key="2">
    <source>
        <dbReference type="EMBL" id="OAT72799.1"/>
    </source>
</evidence>
<comment type="caution">
    <text evidence="2">The sequence shown here is derived from an EMBL/GenBank/DDBJ whole genome shotgun (WGS) entry which is preliminary data.</text>
</comment>
<dbReference type="Proteomes" id="UP000078290">
    <property type="component" value="Unassembled WGS sequence"/>
</dbReference>
<accession>A0A1B7KS37</accession>
<name>A0A1B7KS37_PARTM</name>
<proteinExistence type="predicted"/>
<gene>
    <name evidence="2" type="ORF">A7K69_07610</name>
</gene>
<reference evidence="3" key="1">
    <citation type="submission" date="2016-05" db="EMBL/GenBank/DDBJ databases">
        <authorList>
            <person name="Wang W."/>
            <person name="Zhu L."/>
        </authorList>
    </citation>
    <scope>NUCLEOTIDE SEQUENCE [LARGE SCALE GENOMIC DNA]</scope>
    <source>
        <strain evidence="3">W-2</strain>
    </source>
</reference>